<dbReference type="HOGENOM" id="CLU_1401650_0_0_7"/>
<proteinExistence type="predicted"/>
<organism evidence="1 2">
    <name type="scientific">Sorangium cellulosum (strain So ce56)</name>
    <name type="common">Polyangium cellulosum (strain So ce56)</name>
    <dbReference type="NCBI Taxonomy" id="448385"/>
    <lineage>
        <taxon>Bacteria</taxon>
        <taxon>Pseudomonadati</taxon>
        <taxon>Myxococcota</taxon>
        <taxon>Polyangia</taxon>
        <taxon>Polyangiales</taxon>
        <taxon>Polyangiaceae</taxon>
        <taxon>Sorangium</taxon>
    </lineage>
</organism>
<dbReference type="EMBL" id="AM746676">
    <property type="protein sequence ID" value="CAN97686.1"/>
    <property type="molecule type" value="Genomic_DNA"/>
</dbReference>
<dbReference type="STRING" id="448385.sce7517"/>
<accession>A9F491</accession>
<sequence length="194" mass="21646">MARRRPSSHTAPSCLATRRVAVLFSELRVMHSRQADLRDRFLRASMNLIQLADALTACAVADPWAFDGGDFLETLSRIEMTAGILQPPFSTELELNDRFIVVDHEAHVPASSVWGFAARAELEAFILGPAGLTNPFTTFCVAFVDGSCCPFRLLYVDGARDVEFSKAAQLERDPFGHEYPELRLEWSPTAQRRS</sequence>
<dbReference type="AlphaFoldDB" id="A9F491"/>
<protein>
    <submittedName>
        <fullName evidence="1">Uncharacterized protein</fullName>
    </submittedName>
</protein>
<keyword evidence="2" id="KW-1185">Reference proteome</keyword>
<name>A9F491_SORC5</name>
<reference evidence="1 2" key="1">
    <citation type="journal article" date="2007" name="Nat. Biotechnol.">
        <title>Complete genome sequence of the myxobacterium Sorangium cellulosum.</title>
        <authorList>
            <person name="Schneiker S."/>
            <person name="Perlova O."/>
            <person name="Kaiser O."/>
            <person name="Gerth K."/>
            <person name="Alici A."/>
            <person name="Altmeyer M.O."/>
            <person name="Bartels D."/>
            <person name="Bekel T."/>
            <person name="Beyer S."/>
            <person name="Bode E."/>
            <person name="Bode H.B."/>
            <person name="Bolten C.J."/>
            <person name="Choudhuri J.V."/>
            <person name="Doss S."/>
            <person name="Elnakady Y.A."/>
            <person name="Frank B."/>
            <person name="Gaigalat L."/>
            <person name="Goesmann A."/>
            <person name="Groeger C."/>
            <person name="Gross F."/>
            <person name="Jelsbak L."/>
            <person name="Jelsbak L."/>
            <person name="Kalinowski J."/>
            <person name="Kegler C."/>
            <person name="Knauber T."/>
            <person name="Konietzny S."/>
            <person name="Kopp M."/>
            <person name="Krause L."/>
            <person name="Krug D."/>
            <person name="Linke B."/>
            <person name="Mahmud T."/>
            <person name="Martinez-Arias R."/>
            <person name="McHardy A.C."/>
            <person name="Merai M."/>
            <person name="Meyer F."/>
            <person name="Mormann S."/>
            <person name="Munoz-Dorado J."/>
            <person name="Perez J."/>
            <person name="Pradella S."/>
            <person name="Rachid S."/>
            <person name="Raddatz G."/>
            <person name="Rosenau F."/>
            <person name="Rueckert C."/>
            <person name="Sasse F."/>
            <person name="Scharfe M."/>
            <person name="Schuster S.C."/>
            <person name="Suen G."/>
            <person name="Treuner-Lange A."/>
            <person name="Velicer G.J."/>
            <person name="Vorholter F.-J."/>
            <person name="Weissman K.J."/>
            <person name="Welch R.D."/>
            <person name="Wenzel S.C."/>
            <person name="Whitworth D.E."/>
            <person name="Wilhelm S."/>
            <person name="Wittmann C."/>
            <person name="Bloecker H."/>
            <person name="Puehler A."/>
            <person name="Mueller R."/>
        </authorList>
    </citation>
    <scope>NUCLEOTIDE SEQUENCE [LARGE SCALE GENOMIC DNA]</scope>
    <source>
        <strain evidence="2">So ce56</strain>
    </source>
</reference>
<dbReference type="Proteomes" id="UP000002139">
    <property type="component" value="Chromosome"/>
</dbReference>
<dbReference type="KEGG" id="scl:sce7517"/>
<gene>
    <name evidence="1" type="ordered locus">sce7517</name>
</gene>
<evidence type="ECO:0000313" key="1">
    <source>
        <dbReference type="EMBL" id="CAN97686.1"/>
    </source>
</evidence>
<evidence type="ECO:0000313" key="2">
    <source>
        <dbReference type="Proteomes" id="UP000002139"/>
    </source>
</evidence>